<dbReference type="Pfam" id="PF07992">
    <property type="entry name" value="Pyr_redox_2"/>
    <property type="match status" value="1"/>
</dbReference>
<keyword evidence="4" id="KW-0560">Oxidoreductase</keyword>
<evidence type="ECO:0000259" key="6">
    <source>
        <dbReference type="Pfam" id="PF14759"/>
    </source>
</evidence>
<dbReference type="Gene3D" id="3.50.50.60">
    <property type="entry name" value="FAD/NAD(P)-binding domain"/>
    <property type="match status" value="2"/>
</dbReference>
<keyword evidence="3" id="KW-0274">FAD</keyword>
<dbReference type="PANTHER" id="PTHR43557">
    <property type="entry name" value="APOPTOSIS-INDUCING FACTOR 1"/>
    <property type="match status" value="1"/>
</dbReference>
<sequence>MPDPHYDILIVGAGHGGAGAAIALRQRGFDGTIALLGSEDALPYERPPLSKEYLAGDKPFDRILLRPAAFWTDRAITLLPGRTVVAVDAGGHRVTTADGTTIGYRHLIWATGGAPRRLACAGHDLRGVHGVRTRADVDRMIAELPAVTQVVVIGGGYIGLEAAAVLTKLGKPVTVLEALPRVLARVAGEPLSRFYEAEHRAHGVDLRTGVAVACIEERDGAASGVRLADGRVLAADMVIVGIGIVPAVDPLIVAGAAGQAGGVMVDAQCRTTLPDIVAIGDCAAHANAFAGGATIRLESVQNASDQAMVVARTLTGAPEPYQAVPWFWSNQYDLKLQTVGLSTGYDATVLRGDPATRSFSLVYFRAGRVIALDCVNRVRDYVQGRALVTGAVMADPAAVADPARDLKTLIE</sequence>
<dbReference type="InterPro" id="IPR028202">
    <property type="entry name" value="Reductase_C"/>
</dbReference>
<dbReference type="SUPFAM" id="SSF55424">
    <property type="entry name" value="FAD/NAD-linked reductases, dimerisation (C-terminal) domain"/>
    <property type="match status" value="1"/>
</dbReference>
<dbReference type="EMBL" id="BAABBF010000001">
    <property type="protein sequence ID" value="GAA3698240.1"/>
    <property type="molecule type" value="Genomic_DNA"/>
</dbReference>
<evidence type="ECO:0000259" key="5">
    <source>
        <dbReference type="Pfam" id="PF07992"/>
    </source>
</evidence>
<dbReference type="InterPro" id="IPR016156">
    <property type="entry name" value="FAD/NAD-linked_Rdtase_dimer_sf"/>
</dbReference>
<feature type="domain" description="Reductase C-terminal" evidence="6">
    <location>
        <begin position="326"/>
        <end position="409"/>
    </location>
</feature>
<evidence type="ECO:0000256" key="1">
    <source>
        <dbReference type="ARBA" id="ARBA00001974"/>
    </source>
</evidence>
<dbReference type="PRINTS" id="PR00368">
    <property type="entry name" value="FADPNR"/>
</dbReference>
<dbReference type="Gene3D" id="3.30.390.30">
    <property type="match status" value="1"/>
</dbReference>
<dbReference type="PANTHER" id="PTHR43557:SF2">
    <property type="entry name" value="RIESKE DOMAIN-CONTAINING PROTEIN-RELATED"/>
    <property type="match status" value="1"/>
</dbReference>
<evidence type="ECO:0000256" key="3">
    <source>
        <dbReference type="ARBA" id="ARBA00022827"/>
    </source>
</evidence>
<evidence type="ECO:0000313" key="8">
    <source>
        <dbReference type="Proteomes" id="UP001500523"/>
    </source>
</evidence>
<dbReference type="InterPro" id="IPR036188">
    <property type="entry name" value="FAD/NAD-bd_sf"/>
</dbReference>
<dbReference type="RefSeq" id="WP_344691866.1">
    <property type="nucleotide sequence ID" value="NZ_BAABBF010000001.1"/>
</dbReference>
<dbReference type="PRINTS" id="PR00411">
    <property type="entry name" value="PNDRDTASEI"/>
</dbReference>
<evidence type="ECO:0000256" key="2">
    <source>
        <dbReference type="ARBA" id="ARBA00022630"/>
    </source>
</evidence>
<reference evidence="8" key="1">
    <citation type="journal article" date="2019" name="Int. J. Syst. Evol. Microbiol.">
        <title>The Global Catalogue of Microorganisms (GCM) 10K type strain sequencing project: providing services to taxonomists for standard genome sequencing and annotation.</title>
        <authorList>
            <consortium name="The Broad Institute Genomics Platform"/>
            <consortium name="The Broad Institute Genome Sequencing Center for Infectious Disease"/>
            <person name="Wu L."/>
            <person name="Ma J."/>
        </authorList>
    </citation>
    <scope>NUCLEOTIDE SEQUENCE [LARGE SCALE GENOMIC DNA]</scope>
    <source>
        <strain evidence="8">JCM 17498</strain>
    </source>
</reference>
<protein>
    <submittedName>
        <fullName evidence="7">FAD-dependent oxidoreductase</fullName>
    </submittedName>
</protein>
<dbReference type="Proteomes" id="UP001500523">
    <property type="component" value="Unassembled WGS sequence"/>
</dbReference>
<dbReference type="Pfam" id="PF14759">
    <property type="entry name" value="Reductase_C"/>
    <property type="match status" value="1"/>
</dbReference>
<comment type="caution">
    <text evidence="7">The sequence shown here is derived from an EMBL/GenBank/DDBJ whole genome shotgun (WGS) entry which is preliminary data.</text>
</comment>
<gene>
    <name evidence="7" type="ORF">GCM10022268_05840</name>
</gene>
<evidence type="ECO:0000256" key="4">
    <source>
        <dbReference type="ARBA" id="ARBA00023002"/>
    </source>
</evidence>
<proteinExistence type="predicted"/>
<keyword evidence="2" id="KW-0285">Flavoprotein</keyword>
<keyword evidence="8" id="KW-1185">Reference proteome</keyword>
<name>A0ABP7CYM0_9SPHN</name>
<dbReference type="SUPFAM" id="SSF51905">
    <property type="entry name" value="FAD/NAD(P)-binding domain"/>
    <property type="match status" value="2"/>
</dbReference>
<organism evidence="7 8">
    <name type="scientific">Sphingomonas cynarae</name>
    <dbReference type="NCBI Taxonomy" id="930197"/>
    <lineage>
        <taxon>Bacteria</taxon>
        <taxon>Pseudomonadati</taxon>
        <taxon>Pseudomonadota</taxon>
        <taxon>Alphaproteobacteria</taxon>
        <taxon>Sphingomonadales</taxon>
        <taxon>Sphingomonadaceae</taxon>
        <taxon>Sphingomonas</taxon>
    </lineage>
</organism>
<dbReference type="InterPro" id="IPR023753">
    <property type="entry name" value="FAD/NAD-binding_dom"/>
</dbReference>
<evidence type="ECO:0000313" key="7">
    <source>
        <dbReference type="EMBL" id="GAA3698240.1"/>
    </source>
</evidence>
<feature type="domain" description="FAD/NAD(P)-binding" evidence="5">
    <location>
        <begin position="6"/>
        <end position="307"/>
    </location>
</feature>
<comment type="cofactor">
    <cofactor evidence="1">
        <name>FAD</name>
        <dbReference type="ChEBI" id="CHEBI:57692"/>
    </cofactor>
</comment>
<dbReference type="InterPro" id="IPR050446">
    <property type="entry name" value="FAD-oxidoreductase/Apoptosis"/>
</dbReference>
<accession>A0ABP7CYM0</accession>